<feature type="transmembrane region" description="Helical" evidence="1">
    <location>
        <begin position="103"/>
        <end position="132"/>
    </location>
</feature>
<dbReference type="AlphaFoldDB" id="A0A089HKN9"/>
<feature type="transmembrane region" description="Helical" evidence="1">
    <location>
        <begin position="144"/>
        <end position="166"/>
    </location>
</feature>
<evidence type="ECO:0000313" key="3">
    <source>
        <dbReference type="Proteomes" id="UP000029409"/>
    </source>
</evidence>
<reference evidence="2 3" key="1">
    <citation type="submission" date="2014-08" db="EMBL/GenBank/DDBJ databases">
        <title>Comparative genomics of the Paenibacillus odorifer group.</title>
        <authorList>
            <person name="den Bakker H.C."/>
            <person name="Tsai Y.-C."/>
            <person name="Martin N."/>
            <person name="Korlach J."/>
            <person name="Wiedmann M."/>
        </authorList>
    </citation>
    <scope>NUCLEOTIDE SEQUENCE [LARGE SCALE GENOMIC DNA]</scope>
    <source>
        <strain evidence="2 3">DSM 1735</strain>
    </source>
</reference>
<keyword evidence="1" id="KW-0472">Membrane</keyword>
<feature type="transmembrane region" description="Helical" evidence="1">
    <location>
        <begin position="173"/>
        <end position="192"/>
    </location>
</feature>
<dbReference type="Pfam" id="PF12730">
    <property type="entry name" value="ABC2_membrane_4"/>
    <property type="match status" value="1"/>
</dbReference>
<keyword evidence="3" id="KW-1185">Reference proteome</keyword>
<dbReference type="KEGG" id="pdu:PDUR_01950"/>
<protein>
    <submittedName>
        <fullName evidence="2">Permease</fullName>
    </submittedName>
</protein>
<gene>
    <name evidence="2" type="ORF">PDUR_01950</name>
</gene>
<dbReference type="PANTHER" id="PTHR37305:SF1">
    <property type="entry name" value="MEMBRANE PROTEIN"/>
    <property type="match status" value="1"/>
</dbReference>
<evidence type="ECO:0000313" key="2">
    <source>
        <dbReference type="EMBL" id="AIQ10913.1"/>
    </source>
</evidence>
<organism evidence="2 3">
    <name type="scientific">Paenibacillus durus</name>
    <name type="common">Paenibacillus azotofixans</name>
    <dbReference type="NCBI Taxonomy" id="44251"/>
    <lineage>
        <taxon>Bacteria</taxon>
        <taxon>Bacillati</taxon>
        <taxon>Bacillota</taxon>
        <taxon>Bacilli</taxon>
        <taxon>Bacillales</taxon>
        <taxon>Paenibacillaceae</taxon>
        <taxon>Paenibacillus</taxon>
    </lineage>
</organism>
<dbReference type="STRING" id="44251.PDUR_01950"/>
<keyword evidence="1" id="KW-0812">Transmembrane</keyword>
<dbReference type="CDD" id="cd21809">
    <property type="entry name" value="ABC-2_lan_permease-like"/>
    <property type="match status" value="1"/>
</dbReference>
<accession>A0A089HKN9</accession>
<keyword evidence="1" id="KW-1133">Transmembrane helix</keyword>
<evidence type="ECO:0000256" key="1">
    <source>
        <dbReference type="SAM" id="Phobius"/>
    </source>
</evidence>
<dbReference type="OrthoDB" id="3190532at2"/>
<name>A0A089HKN9_PAEDU</name>
<dbReference type="Proteomes" id="UP000029409">
    <property type="component" value="Chromosome"/>
</dbReference>
<dbReference type="eggNOG" id="COG4200">
    <property type="taxonomic scope" value="Bacteria"/>
</dbReference>
<dbReference type="EMBL" id="CP009288">
    <property type="protein sequence ID" value="AIQ10913.1"/>
    <property type="molecule type" value="Genomic_DNA"/>
</dbReference>
<feature type="transmembrane region" description="Helical" evidence="1">
    <location>
        <begin position="63"/>
        <end position="82"/>
    </location>
</feature>
<sequence>MMSRLLAADWLKIRGKGLWLLVLVGPLGVTALQALNFGLRFDYMKKTYAGDLWGGLLDNTVQFVPVALFLGGTLVCSLMSNIEHQTSAWKQLLALPVSRIAVFVSKLLLCLLLLAVSCLLLSGFVTALGLIFGFGASAIPVYDILRIGFLSCAAVMPFIALQLWLSLAFRNQALPVSIGVICAIVSPFTTTLSEWLPINWPYLAWSGPNRLYFAGAGLALGLLVLLPGAAHFARKDVS</sequence>
<proteinExistence type="predicted"/>
<feature type="transmembrane region" description="Helical" evidence="1">
    <location>
        <begin position="212"/>
        <end position="233"/>
    </location>
</feature>
<dbReference type="PANTHER" id="PTHR37305">
    <property type="entry name" value="INTEGRAL MEMBRANE PROTEIN-RELATED"/>
    <property type="match status" value="1"/>
</dbReference>